<feature type="transmembrane region" description="Helical" evidence="2">
    <location>
        <begin position="325"/>
        <end position="345"/>
    </location>
</feature>
<keyword evidence="5" id="KW-1185">Reference proteome</keyword>
<gene>
    <name evidence="4" type="ORF">E0L32_005911</name>
</gene>
<comment type="caution">
    <text evidence="4">The sequence shown here is derived from an EMBL/GenBank/DDBJ whole genome shotgun (WGS) entry which is preliminary data.</text>
</comment>
<keyword evidence="2" id="KW-1133">Transmembrane helix</keyword>
<feature type="transmembrane region" description="Helical" evidence="2">
    <location>
        <begin position="366"/>
        <end position="393"/>
    </location>
</feature>
<dbReference type="FunCoup" id="A0A507BAA4">
    <property type="interactions" value="23"/>
</dbReference>
<feature type="transmembrane region" description="Helical" evidence="2">
    <location>
        <begin position="118"/>
        <end position="137"/>
    </location>
</feature>
<keyword evidence="2" id="KW-0812">Transmembrane</keyword>
<feature type="compositionally biased region" description="Polar residues" evidence="1">
    <location>
        <begin position="20"/>
        <end position="29"/>
    </location>
</feature>
<reference evidence="4 5" key="1">
    <citation type="submission" date="2019-06" db="EMBL/GenBank/DDBJ databases">
        <title>Draft genome sequence of the filamentous fungus Phialemoniopsis curvata isolated from diesel fuel.</title>
        <authorList>
            <person name="Varaljay V.A."/>
            <person name="Lyon W.J."/>
            <person name="Crouch A.L."/>
            <person name="Drake C.E."/>
            <person name="Hollomon J.M."/>
            <person name="Nadeau L.J."/>
            <person name="Nunn H.S."/>
            <person name="Stevenson B.S."/>
            <person name="Bojanowski C.L."/>
            <person name="Crookes-Goodson W.J."/>
        </authorList>
    </citation>
    <scope>NUCLEOTIDE SEQUENCE [LARGE SCALE GENOMIC DNA]</scope>
    <source>
        <strain evidence="4 5">D216</strain>
    </source>
</reference>
<dbReference type="RefSeq" id="XP_030995419.1">
    <property type="nucleotide sequence ID" value="XM_031140485.1"/>
</dbReference>
<evidence type="ECO:0000313" key="5">
    <source>
        <dbReference type="Proteomes" id="UP000319257"/>
    </source>
</evidence>
<evidence type="ECO:0000256" key="1">
    <source>
        <dbReference type="SAM" id="MobiDB-lite"/>
    </source>
</evidence>
<dbReference type="InParanoid" id="A0A507BAA4"/>
<organism evidence="4 5">
    <name type="scientific">Thyridium curvatum</name>
    <dbReference type="NCBI Taxonomy" id="1093900"/>
    <lineage>
        <taxon>Eukaryota</taxon>
        <taxon>Fungi</taxon>
        <taxon>Dikarya</taxon>
        <taxon>Ascomycota</taxon>
        <taxon>Pezizomycotina</taxon>
        <taxon>Sordariomycetes</taxon>
        <taxon>Sordariomycetidae</taxon>
        <taxon>Thyridiales</taxon>
        <taxon>Thyridiaceae</taxon>
        <taxon>Thyridium</taxon>
    </lineage>
</organism>
<dbReference type="GeneID" id="41973358"/>
<dbReference type="EMBL" id="SKBQ01000032">
    <property type="protein sequence ID" value="TPX13708.1"/>
    <property type="molecule type" value="Genomic_DNA"/>
</dbReference>
<dbReference type="GO" id="GO:0016020">
    <property type="term" value="C:membrane"/>
    <property type="evidence" value="ECO:0007669"/>
    <property type="project" value="TreeGrafter"/>
</dbReference>
<feature type="transmembrane region" description="Helical" evidence="2">
    <location>
        <begin position="413"/>
        <end position="436"/>
    </location>
</feature>
<dbReference type="InterPro" id="IPR022703">
    <property type="entry name" value="DUF3533"/>
</dbReference>
<name>A0A507BAA4_9PEZI</name>
<feature type="domain" description="DUF3533" evidence="3">
    <location>
        <begin position="120"/>
        <end position="516"/>
    </location>
</feature>
<dbReference type="OrthoDB" id="2140105at2759"/>
<evidence type="ECO:0000313" key="4">
    <source>
        <dbReference type="EMBL" id="TPX13708.1"/>
    </source>
</evidence>
<evidence type="ECO:0000259" key="3">
    <source>
        <dbReference type="Pfam" id="PF12051"/>
    </source>
</evidence>
<feature type="region of interest" description="Disordered" evidence="1">
    <location>
        <begin position="20"/>
        <end position="43"/>
    </location>
</feature>
<dbReference type="STRING" id="1093900.A0A507BAA4"/>
<evidence type="ECO:0000256" key="2">
    <source>
        <dbReference type="SAM" id="Phobius"/>
    </source>
</evidence>
<dbReference type="AlphaFoldDB" id="A0A507BAA4"/>
<dbReference type="PANTHER" id="PTHR34814:SF1">
    <property type="entry name" value="NITROSOGUANIDINE RESISTANCE PROTEIN SNG1"/>
    <property type="match status" value="1"/>
</dbReference>
<accession>A0A507BAA4</accession>
<dbReference type="PANTHER" id="PTHR34814">
    <property type="entry name" value="NITROSOGUANIDINE RESISTANCE PROTEIN SNG1"/>
    <property type="match status" value="1"/>
</dbReference>
<feature type="transmembrane region" description="Helical" evidence="2">
    <location>
        <begin position="448"/>
        <end position="468"/>
    </location>
</feature>
<keyword evidence="2" id="KW-0472">Membrane</keyword>
<proteinExistence type="predicted"/>
<feature type="transmembrane region" description="Helical" evidence="2">
    <location>
        <begin position="505"/>
        <end position="526"/>
    </location>
</feature>
<dbReference type="Pfam" id="PF12051">
    <property type="entry name" value="DUF3533"/>
    <property type="match status" value="1"/>
</dbReference>
<dbReference type="Proteomes" id="UP000319257">
    <property type="component" value="Unassembled WGS sequence"/>
</dbReference>
<protein>
    <recommendedName>
        <fullName evidence="3">DUF3533 domain-containing protein</fullName>
    </recommendedName>
</protein>
<dbReference type="InterPro" id="IPR053001">
    <property type="entry name" value="MNNG_permease-like"/>
</dbReference>
<sequence>MGSLETPADASRLLIAAWSDNSSGSSQPPLSRPHPYRSAAHNPRMLDKHERRDFETYNSSEDAFHHLKHKQPHRSVGFWHPHMSKVRAHVLYLWARTGTVFQSGSPASFPVWLTPDRIVVLVLVVAILAILSLYWAVLFRVEDNLAALVVHVVDFDGQIAPYNDVNPVVGPAVTKLVDQMRQKPMANLGYTILPASDFNNDPIAVREAVYDWKSWAAVVVNANATALLQRAVETGNSSYDPTGAVQIIIQTARDQTTVQSYILPALTSLVDEFGAVFGPMWGQMVMANTSLTRENLQKAATAVNPGVAPTMLDLRPFSPATATPAVSIGLIYLIIMAFFSFSFFLPIHMKYIKPQGHPPLHFWQLIIWRWCATIAAYFVISLTYSAISLAFQIPFWPGPASHTEPPPPWGATAYGRATFAVYWMLNFAGMTALGLACENVAMLAGQPWTALWLIFWVITNVSTSFYAVDLAPGFYRWGYAWPLHHVVQASRQLLFDLRSRVGLDFGVLLAWCAVNTALFPLCCYFMRWNTEREQRQAEKDKDRLEAAAIELISYTTHIHQLEENGPETETDNF</sequence>